<accession>A0A8S5LKU1</accession>
<dbReference type="Pfam" id="PF11753">
    <property type="entry name" value="DUF3310"/>
    <property type="match status" value="1"/>
</dbReference>
<reference evidence="1" key="1">
    <citation type="journal article" date="2021" name="Proc. Natl. Acad. Sci. U.S.A.">
        <title>A Catalog of Tens of Thousands of Viruses from Human Metagenomes Reveals Hidden Associations with Chronic Diseases.</title>
        <authorList>
            <person name="Tisza M.J."/>
            <person name="Buck C.B."/>
        </authorList>
    </citation>
    <scope>NUCLEOTIDE SEQUENCE</scope>
    <source>
        <strain evidence="1">CtKcB20</strain>
    </source>
</reference>
<proteinExistence type="predicted"/>
<keyword evidence="1" id="KW-0808">Transferase</keyword>
<dbReference type="InterPro" id="IPR021739">
    <property type="entry name" value="SaV-like"/>
</dbReference>
<dbReference type="EMBL" id="BK015870">
    <property type="protein sequence ID" value="DAD70693.1"/>
    <property type="molecule type" value="Genomic_DNA"/>
</dbReference>
<sequence>MTRDEKAQALYDFCDNKTFNCTDCPLSKKYDKEIDEYTDTYACIFDEMSDDMLNKCYNWYKELVPVACENTENECNDVEPDVDMVNHPSHYNQGGIECIDALKAATVSKTGIEAVCTANAIKYLWRYEEKNGIEDVKKARWYIDRLIKELEEK</sequence>
<name>A0A8S5LKU1_9CAUD</name>
<protein>
    <submittedName>
        <fullName evidence="1">Nucelotide kinase</fullName>
    </submittedName>
</protein>
<organism evidence="1">
    <name type="scientific">Siphoviridae sp. ctKcB20</name>
    <dbReference type="NCBI Taxonomy" id="2827568"/>
    <lineage>
        <taxon>Viruses</taxon>
        <taxon>Duplodnaviria</taxon>
        <taxon>Heunggongvirae</taxon>
        <taxon>Uroviricota</taxon>
        <taxon>Caudoviricetes</taxon>
    </lineage>
</organism>
<evidence type="ECO:0000313" key="1">
    <source>
        <dbReference type="EMBL" id="DAD70693.1"/>
    </source>
</evidence>
<keyword evidence="1" id="KW-0418">Kinase</keyword>
<dbReference type="GO" id="GO:0016301">
    <property type="term" value="F:kinase activity"/>
    <property type="evidence" value="ECO:0007669"/>
    <property type="project" value="UniProtKB-KW"/>
</dbReference>